<keyword evidence="1" id="KW-0472">Membrane</keyword>
<dbReference type="OrthoDB" id="979656at2"/>
<dbReference type="STRING" id="1028.SAMN05661096_02861"/>
<gene>
    <name evidence="2" type="ORF">SAMN05661096_02861</name>
</gene>
<accession>A0A1X7KMZ3</accession>
<sequence length="236" mass="27463">MKYVFEGLIIIGIVALIVTIIKYPKDIGKGLLGTLSLPFRRLWTLIRFLLLPFELLILFLEHKFDVNYLTKFIDSESSSTKKQTTERKHINFKNFKKYVIINSTSEQIEEEVREADECCLELNLVELRISRTDTYTVIDVPQTGFYGYNFLIQWLTNSLKENQIVGFASNASFSFLTISSTEGENDMIGRTDTYKKFWVSLYDDLDNKEFLRINEKLDVNSQLTTVSLEKMVRNAM</sequence>
<feature type="transmembrane region" description="Helical" evidence="1">
    <location>
        <begin position="43"/>
        <end position="60"/>
    </location>
</feature>
<evidence type="ECO:0000313" key="2">
    <source>
        <dbReference type="EMBL" id="SMG42079.1"/>
    </source>
</evidence>
<organism evidence="2 3">
    <name type="scientific">Marivirga sericea</name>
    <dbReference type="NCBI Taxonomy" id="1028"/>
    <lineage>
        <taxon>Bacteria</taxon>
        <taxon>Pseudomonadati</taxon>
        <taxon>Bacteroidota</taxon>
        <taxon>Cytophagia</taxon>
        <taxon>Cytophagales</taxon>
        <taxon>Marivirgaceae</taxon>
        <taxon>Marivirga</taxon>
    </lineage>
</organism>
<feature type="transmembrane region" description="Helical" evidence="1">
    <location>
        <begin position="7"/>
        <end position="23"/>
    </location>
</feature>
<name>A0A1X7KMZ3_9BACT</name>
<evidence type="ECO:0000313" key="3">
    <source>
        <dbReference type="Proteomes" id="UP000193804"/>
    </source>
</evidence>
<keyword evidence="1" id="KW-0812">Transmembrane</keyword>
<proteinExistence type="predicted"/>
<keyword evidence="1" id="KW-1133">Transmembrane helix</keyword>
<evidence type="ECO:0000256" key="1">
    <source>
        <dbReference type="SAM" id="Phobius"/>
    </source>
</evidence>
<reference evidence="3" key="1">
    <citation type="submission" date="2017-04" db="EMBL/GenBank/DDBJ databases">
        <authorList>
            <person name="Varghese N."/>
            <person name="Submissions S."/>
        </authorList>
    </citation>
    <scope>NUCLEOTIDE SEQUENCE [LARGE SCALE GENOMIC DNA]</scope>
    <source>
        <strain evidence="3">DSM 4125</strain>
    </source>
</reference>
<dbReference type="AlphaFoldDB" id="A0A1X7KMZ3"/>
<dbReference type="EMBL" id="FXAW01000006">
    <property type="protein sequence ID" value="SMG42079.1"/>
    <property type="molecule type" value="Genomic_DNA"/>
</dbReference>
<dbReference type="RefSeq" id="WP_085518024.1">
    <property type="nucleotide sequence ID" value="NZ_FXAW01000006.1"/>
</dbReference>
<dbReference type="Proteomes" id="UP000193804">
    <property type="component" value="Unassembled WGS sequence"/>
</dbReference>
<protein>
    <submittedName>
        <fullName evidence="2">Uncharacterized protein</fullName>
    </submittedName>
</protein>
<keyword evidence="3" id="KW-1185">Reference proteome</keyword>